<dbReference type="EMBL" id="MU005591">
    <property type="protein sequence ID" value="KAF2681409.1"/>
    <property type="molecule type" value="Genomic_DNA"/>
</dbReference>
<gene>
    <name evidence="1" type="ORF">K458DRAFT_391798</name>
</gene>
<sequence length="65" mass="7412">MDWGLQIANEKNALCLVESTQVAKKLYKTGGFLIERDYHLDAGEKFADRPKDRPIFVVRPRPGAH</sequence>
<evidence type="ECO:0008006" key="3">
    <source>
        <dbReference type="Google" id="ProtNLM"/>
    </source>
</evidence>
<evidence type="ECO:0000313" key="1">
    <source>
        <dbReference type="EMBL" id="KAF2681409.1"/>
    </source>
</evidence>
<evidence type="ECO:0000313" key="2">
    <source>
        <dbReference type="Proteomes" id="UP000799291"/>
    </source>
</evidence>
<dbReference type="AlphaFoldDB" id="A0A6G1IU61"/>
<protein>
    <recommendedName>
        <fullName evidence="3">N-acetyltransferase domain-containing protein</fullName>
    </recommendedName>
</protein>
<reference evidence="1" key="1">
    <citation type="journal article" date="2020" name="Stud. Mycol.">
        <title>101 Dothideomycetes genomes: a test case for predicting lifestyles and emergence of pathogens.</title>
        <authorList>
            <person name="Haridas S."/>
            <person name="Albert R."/>
            <person name="Binder M."/>
            <person name="Bloem J."/>
            <person name="Labutti K."/>
            <person name="Salamov A."/>
            <person name="Andreopoulos B."/>
            <person name="Baker S."/>
            <person name="Barry K."/>
            <person name="Bills G."/>
            <person name="Bluhm B."/>
            <person name="Cannon C."/>
            <person name="Castanera R."/>
            <person name="Culley D."/>
            <person name="Daum C."/>
            <person name="Ezra D."/>
            <person name="Gonzalez J."/>
            <person name="Henrissat B."/>
            <person name="Kuo A."/>
            <person name="Liang C."/>
            <person name="Lipzen A."/>
            <person name="Lutzoni F."/>
            <person name="Magnuson J."/>
            <person name="Mondo S."/>
            <person name="Nolan M."/>
            <person name="Ohm R."/>
            <person name="Pangilinan J."/>
            <person name="Park H.-J."/>
            <person name="Ramirez L."/>
            <person name="Alfaro M."/>
            <person name="Sun H."/>
            <person name="Tritt A."/>
            <person name="Yoshinaga Y."/>
            <person name="Zwiers L.-H."/>
            <person name="Turgeon B."/>
            <person name="Goodwin S."/>
            <person name="Spatafora J."/>
            <person name="Crous P."/>
            <person name="Grigoriev I."/>
        </authorList>
    </citation>
    <scope>NUCLEOTIDE SEQUENCE</scope>
    <source>
        <strain evidence="1">CBS 122367</strain>
    </source>
</reference>
<keyword evidence="2" id="KW-1185">Reference proteome</keyword>
<dbReference type="OrthoDB" id="4738875at2759"/>
<accession>A0A6G1IU61</accession>
<dbReference type="Proteomes" id="UP000799291">
    <property type="component" value="Unassembled WGS sequence"/>
</dbReference>
<proteinExistence type="predicted"/>
<organism evidence="1 2">
    <name type="scientific">Lentithecium fluviatile CBS 122367</name>
    <dbReference type="NCBI Taxonomy" id="1168545"/>
    <lineage>
        <taxon>Eukaryota</taxon>
        <taxon>Fungi</taxon>
        <taxon>Dikarya</taxon>
        <taxon>Ascomycota</taxon>
        <taxon>Pezizomycotina</taxon>
        <taxon>Dothideomycetes</taxon>
        <taxon>Pleosporomycetidae</taxon>
        <taxon>Pleosporales</taxon>
        <taxon>Massarineae</taxon>
        <taxon>Lentitheciaceae</taxon>
        <taxon>Lentithecium</taxon>
    </lineage>
</organism>
<name>A0A6G1IU61_9PLEO</name>